<name>A0A3P1SIR2_9GAMM</name>
<evidence type="ECO:0000313" key="3">
    <source>
        <dbReference type="Proteomes" id="UP000267535"/>
    </source>
</evidence>
<dbReference type="OrthoDB" id="9801656at2"/>
<evidence type="ECO:0000313" key="2">
    <source>
        <dbReference type="EMBL" id="RRC97038.1"/>
    </source>
</evidence>
<keyword evidence="3" id="KW-1185">Reference proteome</keyword>
<dbReference type="SUPFAM" id="SSF55729">
    <property type="entry name" value="Acyl-CoA N-acyltransferases (Nat)"/>
    <property type="match status" value="1"/>
</dbReference>
<keyword evidence="2" id="KW-0808">Transferase</keyword>
<dbReference type="Pfam" id="PF13302">
    <property type="entry name" value="Acetyltransf_3"/>
    <property type="match status" value="1"/>
</dbReference>
<comment type="caution">
    <text evidence="2">The sequence shown here is derived from an EMBL/GenBank/DDBJ whole genome shotgun (WGS) entry which is preliminary data.</text>
</comment>
<proteinExistence type="predicted"/>
<sequence length="172" mass="19876">MKYKIPESLSTQRLEMKKVTIEHWPDLHQYYSDVEGTRYTTGRALTEGESWRLVATLIGHWEIHGYGPYTLLEKETAKVLGVVGLWYPGDWPEPEIKWALLSRYTGQGYASEAVREVQAMAHQYLPELKLISLIFEKNLPSRQLAVAVGATFERTMMFRDKPAMVYRHPSLC</sequence>
<accession>A0A3P1SIR2</accession>
<dbReference type="InterPro" id="IPR016181">
    <property type="entry name" value="Acyl_CoA_acyltransferase"/>
</dbReference>
<dbReference type="PANTHER" id="PTHR43792:SF1">
    <property type="entry name" value="N-ACETYLTRANSFERASE DOMAIN-CONTAINING PROTEIN"/>
    <property type="match status" value="1"/>
</dbReference>
<dbReference type="GO" id="GO:0016747">
    <property type="term" value="F:acyltransferase activity, transferring groups other than amino-acyl groups"/>
    <property type="evidence" value="ECO:0007669"/>
    <property type="project" value="InterPro"/>
</dbReference>
<evidence type="ECO:0000259" key="1">
    <source>
        <dbReference type="Pfam" id="PF13302"/>
    </source>
</evidence>
<reference evidence="2 3" key="1">
    <citation type="submission" date="2018-11" db="EMBL/GenBank/DDBJ databases">
        <title>The draft genome sequence of Amphritea balenae JAMM 1525T.</title>
        <authorList>
            <person name="Fang Z."/>
            <person name="Zhang Y."/>
            <person name="Han X."/>
        </authorList>
    </citation>
    <scope>NUCLEOTIDE SEQUENCE [LARGE SCALE GENOMIC DNA]</scope>
    <source>
        <strain evidence="2 3">JAMM 1525</strain>
    </source>
</reference>
<dbReference type="InterPro" id="IPR000182">
    <property type="entry name" value="GNAT_dom"/>
</dbReference>
<feature type="domain" description="N-acetyltransferase" evidence="1">
    <location>
        <begin position="13"/>
        <end position="150"/>
    </location>
</feature>
<dbReference type="Proteomes" id="UP000267535">
    <property type="component" value="Unassembled WGS sequence"/>
</dbReference>
<dbReference type="PANTHER" id="PTHR43792">
    <property type="entry name" value="GNAT FAMILY, PUTATIVE (AFU_ORTHOLOGUE AFUA_3G00765)-RELATED-RELATED"/>
    <property type="match status" value="1"/>
</dbReference>
<dbReference type="Gene3D" id="3.40.630.30">
    <property type="match status" value="1"/>
</dbReference>
<gene>
    <name evidence="2" type="ORF">EHS89_18945</name>
</gene>
<dbReference type="InterPro" id="IPR051531">
    <property type="entry name" value="N-acetyltransferase"/>
</dbReference>
<dbReference type="AlphaFoldDB" id="A0A3P1SIR2"/>
<organism evidence="2 3">
    <name type="scientific">Amphritea balenae</name>
    <dbReference type="NCBI Taxonomy" id="452629"/>
    <lineage>
        <taxon>Bacteria</taxon>
        <taxon>Pseudomonadati</taxon>
        <taxon>Pseudomonadota</taxon>
        <taxon>Gammaproteobacteria</taxon>
        <taxon>Oceanospirillales</taxon>
        <taxon>Oceanospirillaceae</taxon>
        <taxon>Amphritea</taxon>
    </lineage>
</organism>
<dbReference type="RefSeq" id="WP_124927748.1">
    <property type="nucleotide sequence ID" value="NZ_BMOH01000003.1"/>
</dbReference>
<protein>
    <submittedName>
        <fullName evidence="2">N-acetyltransferase</fullName>
    </submittedName>
</protein>
<dbReference type="EMBL" id="RQXV01000014">
    <property type="protein sequence ID" value="RRC97038.1"/>
    <property type="molecule type" value="Genomic_DNA"/>
</dbReference>